<dbReference type="InterPro" id="IPR043136">
    <property type="entry name" value="B30.2/SPRY_sf"/>
</dbReference>
<feature type="compositionally biased region" description="Basic and acidic residues" evidence="4">
    <location>
        <begin position="482"/>
        <end position="501"/>
    </location>
</feature>
<feature type="region of interest" description="Disordered" evidence="4">
    <location>
        <begin position="1"/>
        <end position="67"/>
    </location>
</feature>
<evidence type="ECO:0000313" key="6">
    <source>
        <dbReference type="EMBL" id="KZP20771.1"/>
    </source>
</evidence>
<protein>
    <recommendedName>
        <fullName evidence="5">B30.2/SPRY domain-containing protein</fullName>
    </recommendedName>
</protein>
<comment type="similarity">
    <text evidence="3">Belongs to the cclA family.</text>
</comment>
<feature type="compositionally biased region" description="Polar residues" evidence="4">
    <location>
        <begin position="9"/>
        <end position="19"/>
    </location>
</feature>
<reference evidence="6" key="1">
    <citation type="journal article" date="2016" name="Mol. Biol. Evol.">
        <title>Comparative Genomics of Early-Diverging Mushroom-Forming Fungi Provides Insights into the Origins of Lignocellulose Decay Capabilities.</title>
        <authorList>
            <person name="Nagy L.G."/>
            <person name="Riley R."/>
            <person name="Tritt A."/>
            <person name="Adam C."/>
            <person name="Daum C."/>
            <person name="Floudas D."/>
            <person name="Sun H."/>
            <person name="Yadav J.S."/>
            <person name="Pangilinan J."/>
            <person name="Larsson K.H."/>
            <person name="Matsuura K."/>
            <person name="Barry K."/>
            <person name="Labutti K."/>
            <person name="Kuo R."/>
            <person name="Ohm R.A."/>
            <person name="Bhattacharya S.S."/>
            <person name="Shirouzu T."/>
            <person name="Yoshinaga Y."/>
            <person name="Martin F.M."/>
            <person name="Grigoriev I.V."/>
            <person name="Hibbett D.S."/>
        </authorList>
    </citation>
    <scope>NUCLEOTIDE SEQUENCE [LARGE SCALE GENOMIC DNA]</scope>
    <source>
        <strain evidence="6">CBS 109695</strain>
    </source>
</reference>
<dbReference type="SMART" id="SM00449">
    <property type="entry name" value="SPRY"/>
    <property type="match status" value="1"/>
</dbReference>
<feature type="domain" description="B30.2/SPRY" evidence="5">
    <location>
        <begin position="110"/>
        <end position="310"/>
    </location>
</feature>
<dbReference type="Gene3D" id="2.60.120.920">
    <property type="match status" value="1"/>
</dbReference>
<name>A0A166JED8_9AGAM</name>
<dbReference type="PANTHER" id="PTHR10598:SF0">
    <property type="entry name" value="SET1_ASH2 HISTONE METHYLTRANSFERASE COMPLEX SUBUNIT ASH2"/>
    <property type="match status" value="1"/>
</dbReference>
<dbReference type="PANTHER" id="PTHR10598">
    <property type="entry name" value="SET1/ASH2 HISTONE METHYLTRANSFERASE COMPLEX SUBUNIT ASH2"/>
    <property type="match status" value="1"/>
</dbReference>
<evidence type="ECO:0000256" key="2">
    <source>
        <dbReference type="ARBA" id="ARBA00023242"/>
    </source>
</evidence>
<dbReference type="OrthoDB" id="10266026at2759"/>
<dbReference type="Pfam" id="PF00622">
    <property type="entry name" value="SPRY"/>
    <property type="match status" value="1"/>
</dbReference>
<proteinExistence type="inferred from homology"/>
<dbReference type="InterPro" id="IPR003877">
    <property type="entry name" value="SPRY_dom"/>
</dbReference>
<dbReference type="AlphaFoldDB" id="A0A166JED8"/>
<dbReference type="GO" id="GO:0048188">
    <property type="term" value="C:Set1C/COMPASS complex"/>
    <property type="evidence" value="ECO:0007669"/>
    <property type="project" value="InterPro"/>
</dbReference>
<evidence type="ECO:0000259" key="5">
    <source>
        <dbReference type="PROSITE" id="PS50188"/>
    </source>
</evidence>
<feature type="compositionally biased region" description="Basic and acidic residues" evidence="4">
    <location>
        <begin position="390"/>
        <end position="402"/>
    </location>
</feature>
<dbReference type="InterPro" id="IPR013320">
    <property type="entry name" value="ConA-like_dom_sf"/>
</dbReference>
<gene>
    <name evidence="6" type="ORF">FIBSPDRAFT_741799</name>
</gene>
<evidence type="ECO:0000256" key="1">
    <source>
        <dbReference type="ARBA" id="ARBA00004123"/>
    </source>
</evidence>
<sequence length="626" mass="69353">MLARADSSPPRQFSNSPGPSTIPLAVPVPSRKRKQSAISGHAASSPAPDQVEISTERTESLTLPARNDLSARPRLSISRFPVFPSDSPDEYHATEQLAMNRIGFKYTAAGISPEGSVLPCTTIESLPNSYRVSWEDRSPFVKVTADGLGLAGDKGFRSARGNAPVREGKWYMEIRVEQGGGTRPFVETNARREGSHVRLGWARREAPLNGPVGLDGYSYGVRDKTGEKVTLSRCRAYGRPFGAGDVIGMYICLPERRKPSSDSYDPAHIKRERIPIDFKGQEYFESLEYPQCKEMMSLMDYSGKAANATSVPSAVALGKKSTTTKNLPNRGRGVKPLTEPVPTRLIPTLPDSCVAFFVNGECQGTAFQDLYDYLPLRNPDASRKGKSTRRTREGAREHKENPFDDGSLGYYPFISLFNDARVRINPGPNFDFPPPPDVDALLRGEGVEDWKDVTWRPLCERYPEFMEEQWALDVDEEKEAKAELEERDTVDAEEARRQVQREKRRQQAAARRSAKKPQTAATSKAGSARDTPQRGSSMGSPRASAVPDERPGSSLALPETRQYGGSHVGYEHKPSPAPTITSDQQGLWSGYNTDSRPDTPAGHTPDFNIQPTRQLQPWTEFDMRAM</sequence>
<dbReference type="STRING" id="436010.A0A166JED8"/>
<feature type="compositionally biased region" description="Polar residues" evidence="4">
    <location>
        <begin position="607"/>
        <end position="617"/>
    </location>
</feature>
<feature type="region of interest" description="Disordered" evidence="4">
    <location>
        <begin position="482"/>
        <end position="626"/>
    </location>
</feature>
<comment type="subcellular location">
    <subcellularLocation>
        <location evidence="1">Nucleus</location>
    </subcellularLocation>
</comment>
<dbReference type="EMBL" id="KV417552">
    <property type="protein sequence ID" value="KZP20771.1"/>
    <property type="molecule type" value="Genomic_DNA"/>
</dbReference>
<accession>A0A166JED8</accession>
<organism evidence="6">
    <name type="scientific">Athelia psychrophila</name>
    <dbReference type="NCBI Taxonomy" id="1759441"/>
    <lineage>
        <taxon>Eukaryota</taxon>
        <taxon>Fungi</taxon>
        <taxon>Dikarya</taxon>
        <taxon>Basidiomycota</taxon>
        <taxon>Agaricomycotina</taxon>
        <taxon>Agaricomycetes</taxon>
        <taxon>Agaricomycetidae</taxon>
        <taxon>Atheliales</taxon>
        <taxon>Atheliaceae</taxon>
        <taxon>Athelia</taxon>
    </lineage>
</organism>
<evidence type="ECO:0000256" key="4">
    <source>
        <dbReference type="SAM" id="MobiDB-lite"/>
    </source>
</evidence>
<evidence type="ECO:0000256" key="3">
    <source>
        <dbReference type="ARBA" id="ARBA00038149"/>
    </source>
</evidence>
<dbReference type="InterPro" id="IPR037353">
    <property type="entry name" value="ASH2"/>
</dbReference>
<feature type="region of interest" description="Disordered" evidence="4">
    <location>
        <begin position="381"/>
        <end position="403"/>
    </location>
</feature>
<dbReference type="SUPFAM" id="SSF49899">
    <property type="entry name" value="Concanavalin A-like lectins/glucanases"/>
    <property type="match status" value="1"/>
</dbReference>
<dbReference type="CDD" id="cd12872">
    <property type="entry name" value="SPRY_Ash2"/>
    <property type="match status" value="1"/>
</dbReference>
<dbReference type="PROSITE" id="PS50188">
    <property type="entry name" value="B302_SPRY"/>
    <property type="match status" value="1"/>
</dbReference>
<dbReference type="InterPro" id="IPR001870">
    <property type="entry name" value="B30.2/SPRY"/>
</dbReference>
<keyword evidence="2" id="KW-0539">Nucleus</keyword>
<feature type="compositionally biased region" description="Polar residues" evidence="4">
    <location>
        <begin position="578"/>
        <end position="594"/>
    </location>
</feature>
<dbReference type="GO" id="GO:0000976">
    <property type="term" value="F:transcription cis-regulatory region binding"/>
    <property type="evidence" value="ECO:0007669"/>
    <property type="project" value="TreeGrafter"/>
</dbReference>